<keyword evidence="4" id="KW-1185">Reference proteome</keyword>
<dbReference type="PANTHER" id="PTHR36011:SF1">
    <property type="entry name" value="BAT2 DOMAIN PROTEIN"/>
    <property type="match status" value="1"/>
</dbReference>
<protein>
    <recommendedName>
        <fullName evidence="2">DUF7798 domain-containing protein</fullName>
    </recommendedName>
</protein>
<feature type="compositionally biased region" description="Basic and acidic residues" evidence="1">
    <location>
        <begin position="1"/>
        <end position="18"/>
    </location>
</feature>
<evidence type="ECO:0000256" key="1">
    <source>
        <dbReference type="SAM" id="MobiDB-lite"/>
    </source>
</evidence>
<evidence type="ECO:0000313" key="3">
    <source>
        <dbReference type="EMBL" id="GFY95059.1"/>
    </source>
</evidence>
<dbReference type="Pfam" id="PF25074">
    <property type="entry name" value="DUF7798"/>
    <property type="match status" value="1"/>
</dbReference>
<dbReference type="PANTHER" id="PTHR36011">
    <property type="entry name" value="BAT2 DOMAIN PROTEIN"/>
    <property type="match status" value="1"/>
</dbReference>
<gene>
    <name evidence="3" type="ORF">Acr_10g0004440</name>
</gene>
<dbReference type="EMBL" id="BJWL01000010">
    <property type="protein sequence ID" value="GFY95059.1"/>
    <property type="molecule type" value="Genomic_DNA"/>
</dbReference>
<proteinExistence type="predicted"/>
<evidence type="ECO:0000313" key="4">
    <source>
        <dbReference type="Proteomes" id="UP000585474"/>
    </source>
</evidence>
<feature type="region of interest" description="Disordered" evidence="1">
    <location>
        <begin position="116"/>
        <end position="140"/>
    </location>
</feature>
<name>A0A7J0FA03_9ERIC</name>
<accession>A0A7J0FA03</accession>
<feature type="compositionally biased region" description="Acidic residues" evidence="1">
    <location>
        <begin position="124"/>
        <end position="138"/>
    </location>
</feature>
<feature type="domain" description="DUF7798" evidence="2">
    <location>
        <begin position="272"/>
        <end position="465"/>
    </location>
</feature>
<feature type="region of interest" description="Disordered" evidence="1">
    <location>
        <begin position="1"/>
        <end position="40"/>
    </location>
</feature>
<organism evidence="3 4">
    <name type="scientific">Actinidia rufa</name>
    <dbReference type="NCBI Taxonomy" id="165716"/>
    <lineage>
        <taxon>Eukaryota</taxon>
        <taxon>Viridiplantae</taxon>
        <taxon>Streptophyta</taxon>
        <taxon>Embryophyta</taxon>
        <taxon>Tracheophyta</taxon>
        <taxon>Spermatophyta</taxon>
        <taxon>Magnoliopsida</taxon>
        <taxon>eudicotyledons</taxon>
        <taxon>Gunneridae</taxon>
        <taxon>Pentapetalae</taxon>
        <taxon>asterids</taxon>
        <taxon>Ericales</taxon>
        <taxon>Actinidiaceae</taxon>
        <taxon>Actinidia</taxon>
    </lineage>
</organism>
<evidence type="ECO:0000259" key="2">
    <source>
        <dbReference type="Pfam" id="PF25074"/>
    </source>
</evidence>
<comment type="caution">
    <text evidence="3">The sequence shown here is derived from an EMBL/GenBank/DDBJ whole genome shotgun (WGS) entry which is preliminary data.</text>
</comment>
<dbReference type="OrthoDB" id="1922570at2759"/>
<dbReference type="AlphaFoldDB" id="A0A7J0FA03"/>
<dbReference type="Proteomes" id="UP000585474">
    <property type="component" value="Unassembled WGS sequence"/>
</dbReference>
<sequence>MEDNTAKSPKEEREKLEEVEATAAEEPPPHKEDGGDGGGWGGWGFSPFSCFLRSSEGCDCRRRRDLTQLKRIWKWGQLGDVLGKNEIKAHSIDDYAAEVAKTAAKSIADIQNVAEVSESSKEGDLEESTIEGEEEDEHNEQRKAALDKLEKARAWQALGSAWRGGSNLVHKIEHSAVNLAESIQQGGLPAPGSVAPSIIESGKAFTVKGMQVLELVGKEAMDLLITETGIDIDGNTKKAQPQDDEDQLFEEVMFDRCFYIYGGPEHLESPGAEDSADEMKNLHDSSVRKAAEMAAGFTNTLAGLAANDLIQRTAGRLDSLHSEGVHRLSEMCCSAVSQLLMLAKSMISTANKAQEEDVDDVMLNINWPEDSIEKAKIIRTRAQSMNGKVEAVCNSFITGIADVAEAYVAAMKGAAADSKEVHPHKSIQEKADSLSKNFHSNQATAVGKIQDGLEYLTYVVLSTSMPVA</sequence>
<reference evidence="3 4" key="1">
    <citation type="submission" date="2019-07" db="EMBL/GenBank/DDBJ databases">
        <title>De Novo Assembly of kiwifruit Actinidia rufa.</title>
        <authorList>
            <person name="Sugita-Konishi S."/>
            <person name="Sato K."/>
            <person name="Mori E."/>
            <person name="Abe Y."/>
            <person name="Kisaki G."/>
            <person name="Hamano K."/>
            <person name="Suezawa K."/>
            <person name="Otani M."/>
            <person name="Fukuda T."/>
            <person name="Manabe T."/>
            <person name="Gomi K."/>
            <person name="Tabuchi M."/>
            <person name="Akimitsu K."/>
            <person name="Kataoka I."/>
        </authorList>
    </citation>
    <scope>NUCLEOTIDE SEQUENCE [LARGE SCALE GENOMIC DNA]</scope>
    <source>
        <strain evidence="4">cv. Fuchu</strain>
    </source>
</reference>
<dbReference type="InterPro" id="IPR056700">
    <property type="entry name" value="DUF7798"/>
</dbReference>